<accession>A0ABR9AEI8</accession>
<gene>
    <name evidence="3" type="ORF">IFT62_25065</name>
</gene>
<protein>
    <recommendedName>
        <fullName evidence="5">Regulatory protein</fullName>
    </recommendedName>
</protein>
<keyword evidence="2" id="KW-0732">Signal</keyword>
<dbReference type="RefSeq" id="WP_191946123.1">
    <property type="nucleotide sequence ID" value="NZ_JACYNP010000019.1"/>
</dbReference>
<evidence type="ECO:0000313" key="4">
    <source>
        <dbReference type="Proteomes" id="UP000625247"/>
    </source>
</evidence>
<comment type="caution">
    <text evidence="3">The sequence shown here is derived from an EMBL/GenBank/DDBJ whole genome shotgun (WGS) entry which is preliminary data.</text>
</comment>
<feature type="signal peptide" evidence="2">
    <location>
        <begin position="1"/>
        <end position="24"/>
    </location>
</feature>
<evidence type="ECO:0000256" key="2">
    <source>
        <dbReference type="SAM" id="SignalP"/>
    </source>
</evidence>
<evidence type="ECO:0000313" key="3">
    <source>
        <dbReference type="EMBL" id="MBD8124481.1"/>
    </source>
</evidence>
<dbReference type="Proteomes" id="UP000625247">
    <property type="component" value="Unassembled WGS sequence"/>
</dbReference>
<feature type="chain" id="PRO_5045088909" description="Regulatory protein" evidence="2">
    <location>
        <begin position="25"/>
        <end position="84"/>
    </location>
</feature>
<dbReference type="EMBL" id="JACYNP010000019">
    <property type="protein sequence ID" value="MBD8124481.1"/>
    <property type="molecule type" value="Genomic_DNA"/>
</dbReference>
<feature type="region of interest" description="Disordered" evidence="1">
    <location>
        <begin position="63"/>
        <end position="84"/>
    </location>
</feature>
<feature type="compositionally biased region" description="Basic and acidic residues" evidence="1">
    <location>
        <begin position="63"/>
        <end position="73"/>
    </location>
</feature>
<reference evidence="3 4" key="1">
    <citation type="journal article" date="2020" name="FEMS Microbiol. Ecol.">
        <title>Temporal dynamics of bacterial communities during seed development and maturation.</title>
        <authorList>
            <person name="Chesneau G."/>
            <person name="Torres-Cortes G."/>
            <person name="Briand M."/>
            <person name="Darrasse A."/>
            <person name="Preveaux A."/>
            <person name="Marais C."/>
            <person name="Jacques M.A."/>
            <person name="Shade A."/>
            <person name="Barret M."/>
        </authorList>
    </citation>
    <scope>NUCLEOTIDE SEQUENCE [LARGE SCALE GENOMIC DNA]</scope>
    <source>
        <strain evidence="3 4">CFBP13723</strain>
    </source>
</reference>
<evidence type="ECO:0000256" key="1">
    <source>
        <dbReference type="SAM" id="MobiDB-lite"/>
    </source>
</evidence>
<name>A0ABR9AEI8_9PSED</name>
<evidence type="ECO:0008006" key="5">
    <source>
        <dbReference type="Google" id="ProtNLM"/>
    </source>
</evidence>
<sequence>MTPIKTRLSALAFALAGFAVQANAATHSSCADDRACLQMAPLVAEDGSDKTPLVMWIESRNQEVAEGGSEHTRAGVTGEQQSRV</sequence>
<organism evidence="3 4">
    <name type="scientific">Pseudomonas lutea</name>
    <dbReference type="NCBI Taxonomy" id="243924"/>
    <lineage>
        <taxon>Bacteria</taxon>
        <taxon>Pseudomonadati</taxon>
        <taxon>Pseudomonadota</taxon>
        <taxon>Gammaproteobacteria</taxon>
        <taxon>Pseudomonadales</taxon>
        <taxon>Pseudomonadaceae</taxon>
        <taxon>Pseudomonas</taxon>
    </lineage>
</organism>
<keyword evidence="4" id="KW-1185">Reference proteome</keyword>
<proteinExistence type="predicted"/>